<gene>
    <name evidence="3" type="ORF">KDM92_04995</name>
</gene>
<dbReference type="SUPFAM" id="SSF46955">
    <property type="entry name" value="Putative DNA-binding domain"/>
    <property type="match status" value="1"/>
</dbReference>
<comment type="caution">
    <text evidence="3">The sequence shown here is derived from an EMBL/GenBank/DDBJ whole genome shotgun (WGS) entry which is preliminary data.</text>
</comment>
<protein>
    <submittedName>
        <fullName evidence="3">Helix-turn-helix domain-containing protein</fullName>
    </submittedName>
</protein>
<dbReference type="AlphaFoldDB" id="A0A941I129"/>
<dbReference type="Pfam" id="PF13411">
    <property type="entry name" value="MerR_1"/>
    <property type="match status" value="1"/>
</dbReference>
<sequence>MDIAEVVKQTSIPASRLRYYEELGLINSHSRKGLRRQYAPEVLETIGFIILAQSAGFSLADIKNLLVPATQGKQQLKRDMLANKAVEIDRQIRQLQAIAKSLRHAAVCPASSHFECPSFLKLMRNAMKLGKGAR</sequence>
<keyword evidence="1" id="KW-0238">DNA-binding</keyword>
<dbReference type="RefSeq" id="WP_212683283.1">
    <property type="nucleotide sequence ID" value="NZ_JAGSPM010000002.1"/>
</dbReference>
<evidence type="ECO:0000259" key="2">
    <source>
        <dbReference type="PROSITE" id="PS50937"/>
    </source>
</evidence>
<dbReference type="Gene3D" id="1.10.1660.10">
    <property type="match status" value="1"/>
</dbReference>
<dbReference type="InterPro" id="IPR047057">
    <property type="entry name" value="MerR_fam"/>
</dbReference>
<dbReference type="PROSITE" id="PS50937">
    <property type="entry name" value="HTH_MERR_2"/>
    <property type="match status" value="1"/>
</dbReference>
<evidence type="ECO:0000313" key="3">
    <source>
        <dbReference type="EMBL" id="MBR7745928.1"/>
    </source>
</evidence>
<reference evidence="3 4" key="1">
    <citation type="submission" date="2021-04" db="EMBL/GenBank/DDBJ databases">
        <title>novel species isolated from subtropical streams in China.</title>
        <authorList>
            <person name="Lu H."/>
        </authorList>
    </citation>
    <scope>NUCLEOTIDE SEQUENCE [LARGE SCALE GENOMIC DNA]</scope>
    <source>
        <strain evidence="3 4">BYS107W</strain>
    </source>
</reference>
<keyword evidence="4" id="KW-1185">Reference proteome</keyword>
<dbReference type="InterPro" id="IPR009061">
    <property type="entry name" value="DNA-bd_dom_put_sf"/>
</dbReference>
<name>A0A941I129_9BURK</name>
<dbReference type="GO" id="GO:0003700">
    <property type="term" value="F:DNA-binding transcription factor activity"/>
    <property type="evidence" value="ECO:0007669"/>
    <property type="project" value="InterPro"/>
</dbReference>
<evidence type="ECO:0000313" key="4">
    <source>
        <dbReference type="Proteomes" id="UP000680158"/>
    </source>
</evidence>
<organism evidence="3 4">
    <name type="scientific">Undibacterium baiyunense</name>
    <dbReference type="NCBI Taxonomy" id="2828731"/>
    <lineage>
        <taxon>Bacteria</taxon>
        <taxon>Pseudomonadati</taxon>
        <taxon>Pseudomonadota</taxon>
        <taxon>Betaproteobacteria</taxon>
        <taxon>Burkholderiales</taxon>
        <taxon>Oxalobacteraceae</taxon>
        <taxon>Undibacterium</taxon>
    </lineage>
</organism>
<dbReference type="GO" id="GO:0003677">
    <property type="term" value="F:DNA binding"/>
    <property type="evidence" value="ECO:0007669"/>
    <property type="project" value="UniProtKB-KW"/>
</dbReference>
<dbReference type="Proteomes" id="UP000680158">
    <property type="component" value="Unassembled WGS sequence"/>
</dbReference>
<dbReference type="EMBL" id="JAGSPM010000002">
    <property type="protein sequence ID" value="MBR7745928.1"/>
    <property type="molecule type" value="Genomic_DNA"/>
</dbReference>
<dbReference type="PANTHER" id="PTHR30204:SF97">
    <property type="entry name" value="MERR FAMILY REGULATORY PROTEIN"/>
    <property type="match status" value="1"/>
</dbReference>
<dbReference type="PANTHER" id="PTHR30204">
    <property type="entry name" value="REDOX-CYCLING DRUG-SENSING TRANSCRIPTIONAL ACTIVATOR SOXR"/>
    <property type="match status" value="1"/>
</dbReference>
<dbReference type="InterPro" id="IPR000551">
    <property type="entry name" value="MerR-type_HTH_dom"/>
</dbReference>
<dbReference type="SMART" id="SM00422">
    <property type="entry name" value="HTH_MERR"/>
    <property type="match status" value="1"/>
</dbReference>
<dbReference type="CDD" id="cd04781">
    <property type="entry name" value="HTH_MerR-like_sg6"/>
    <property type="match status" value="1"/>
</dbReference>
<feature type="domain" description="HTH merR-type" evidence="2">
    <location>
        <begin position="1"/>
        <end position="68"/>
    </location>
</feature>
<proteinExistence type="predicted"/>
<accession>A0A941I129</accession>
<evidence type="ECO:0000256" key="1">
    <source>
        <dbReference type="ARBA" id="ARBA00023125"/>
    </source>
</evidence>